<keyword evidence="4 5" id="KW-0862">Zinc</keyword>
<feature type="domain" description="C3H1-type" evidence="6">
    <location>
        <begin position="196"/>
        <end position="224"/>
    </location>
</feature>
<dbReference type="InterPro" id="IPR000571">
    <property type="entry name" value="Znf_CCCH"/>
</dbReference>
<sequence>MNSYTDSPAYPPADSSCEIVYGGRSWPANFSRQSASVHCHSAFRNPRFSEKNSYTKPRVPLSVNRSKLDIPFKSELCRLFQAGKCYYGENCHYSHSKSEVRRNPDLRPVSMKEHLNEDRKLQVCYYFSNGFHCPYGERCNFLHECRQKKVMRGDGVNREGCAISVRSERSCRNSSNQYPWRSLSPGRRDSNDKFDFRKTRLCGKWMMFGSCHYGVRCTYAHGTAELRELGFSSGPKDAEPSEVKSNIAQKLESKGRSYFNNWDIAKISQIYADN</sequence>
<dbReference type="PANTHER" id="PTHR12547:SF162">
    <property type="entry name" value="ZINC FINGER CCCH DOMAIN-CONTAINING PROTEIN 15"/>
    <property type="match status" value="1"/>
</dbReference>
<evidence type="ECO:0000256" key="1">
    <source>
        <dbReference type="ARBA" id="ARBA00022723"/>
    </source>
</evidence>
<keyword evidence="2" id="KW-0677">Repeat</keyword>
<dbReference type="InterPro" id="IPR036855">
    <property type="entry name" value="Znf_CCCH_sf"/>
</dbReference>
<keyword evidence="8" id="KW-1185">Reference proteome</keyword>
<proteinExistence type="predicted"/>
<dbReference type="Pfam" id="PF18044">
    <property type="entry name" value="zf-CCCH_4"/>
    <property type="match status" value="1"/>
</dbReference>
<dbReference type="InterPro" id="IPR041367">
    <property type="entry name" value="Znf-CCCH_4"/>
</dbReference>
<evidence type="ECO:0000259" key="6">
    <source>
        <dbReference type="PROSITE" id="PS50103"/>
    </source>
</evidence>
<dbReference type="GO" id="GO:0008270">
    <property type="term" value="F:zinc ion binding"/>
    <property type="evidence" value="ECO:0007669"/>
    <property type="project" value="UniProtKB-KW"/>
</dbReference>
<evidence type="ECO:0000313" key="8">
    <source>
        <dbReference type="Proteomes" id="UP001153555"/>
    </source>
</evidence>
<evidence type="ECO:0000256" key="2">
    <source>
        <dbReference type="ARBA" id="ARBA00022737"/>
    </source>
</evidence>
<name>A0A9N7RQ11_STRHE</name>
<evidence type="ECO:0000256" key="3">
    <source>
        <dbReference type="ARBA" id="ARBA00022771"/>
    </source>
</evidence>
<evidence type="ECO:0000256" key="4">
    <source>
        <dbReference type="ARBA" id="ARBA00022833"/>
    </source>
</evidence>
<dbReference type="EMBL" id="CACSLK010031421">
    <property type="protein sequence ID" value="CAA0839135.1"/>
    <property type="molecule type" value="Genomic_DNA"/>
</dbReference>
<dbReference type="Proteomes" id="UP001153555">
    <property type="component" value="Unassembled WGS sequence"/>
</dbReference>
<dbReference type="SUPFAM" id="SSF90229">
    <property type="entry name" value="CCCH zinc finger"/>
    <property type="match status" value="3"/>
</dbReference>
<dbReference type="OrthoDB" id="410307at2759"/>
<dbReference type="AlphaFoldDB" id="A0A9N7RQ11"/>
<accession>A0A9N7RQ11</accession>
<feature type="zinc finger region" description="C3H1-type" evidence="5">
    <location>
        <begin position="118"/>
        <end position="146"/>
    </location>
</feature>
<keyword evidence="1 5" id="KW-0479">Metal-binding</keyword>
<dbReference type="PANTHER" id="PTHR12547">
    <property type="entry name" value="CCCH ZINC FINGER/TIS11-RELATED"/>
    <property type="match status" value="1"/>
</dbReference>
<comment type="caution">
    <text evidence="7">The sequence shown here is derived from an EMBL/GenBank/DDBJ whole genome shotgun (WGS) entry which is preliminary data.</text>
</comment>
<keyword evidence="3 5" id="KW-0863">Zinc-finger</keyword>
<dbReference type="Gene3D" id="4.10.1000.10">
    <property type="entry name" value="Zinc finger, CCCH-type"/>
    <property type="match status" value="2"/>
</dbReference>
<dbReference type="SMART" id="SM00356">
    <property type="entry name" value="ZnF_C3H1"/>
    <property type="match status" value="3"/>
</dbReference>
<dbReference type="Pfam" id="PF00642">
    <property type="entry name" value="zf-CCCH"/>
    <property type="match status" value="2"/>
</dbReference>
<dbReference type="InterPro" id="IPR045877">
    <property type="entry name" value="ZFP36-like"/>
</dbReference>
<feature type="zinc finger region" description="C3H1-type" evidence="5">
    <location>
        <begin position="196"/>
        <end position="224"/>
    </location>
</feature>
<protein>
    <recommendedName>
        <fullName evidence="6">C3H1-type domain-containing protein</fullName>
    </recommendedName>
</protein>
<evidence type="ECO:0000256" key="5">
    <source>
        <dbReference type="PROSITE-ProRule" id="PRU00723"/>
    </source>
</evidence>
<dbReference type="PROSITE" id="PS50103">
    <property type="entry name" value="ZF_C3H1"/>
    <property type="match status" value="3"/>
</dbReference>
<organism evidence="7 8">
    <name type="scientific">Striga hermonthica</name>
    <name type="common">Purple witchweed</name>
    <name type="synonym">Buchnera hermonthica</name>
    <dbReference type="NCBI Taxonomy" id="68872"/>
    <lineage>
        <taxon>Eukaryota</taxon>
        <taxon>Viridiplantae</taxon>
        <taxon>Streptophyta</taxon>
        <taxon>Embryophyta</taxon>
        <taxon>Tracheophyta</taxon>
        <taxon>Spermatophyta</taxon>
        <taxon>Magnoliopsida</taxon>
        <taxon>eudicotyledons</taxon>
        <taxon>Gunneridae</taxon>
        <taxon>Pentapetalae</taxon>
        <taxon>asterids</taxon>
        <taxon>lamiids</taxon>
        <taxon>Lamiales</taxon>
        <taxon>Orobanchaceae</taxon>
        <taxon>Buchnereae</taxon>
        <taxon>Striga</taxon>
    </lineage>
</organism>
<feature type="zinc finger region" description="C3H1-type" evidence="5">
    <location>
        <begin position="71"/>
        <end position="98"/>
    </location>
</feature>
<dbReference type="Gene3D" id="6.10.250.3220">
    <property type="match status" value="1"/>
</dbReference>
<gene>
    <name evidence="7" type="ORF">SHERM_05704</name>
</gene>
<dbReference type="GO" id="GO:0003729">
    <property type="term" value="F:mRNA binding"/>
    <property type="evidence" value="ECO:0007669"/>
    <property type="project" value="InterPro"/>
</dbReference>
<feature type="domain" description="C3H1-type" evidence="6">
    <location>
        <begin position="118"/>
        <end position="146"/>
    </location>
</feature>
<evidence type="ECO:0000313" key="7">
    <source>
        <dbReference type="EMBL" id="CAA0839135.1"/>
    </source>
</evidence>
<reference evidence="7" key="1">
    <citation type="submission" date="2019-12" db="EMBL/GenBank/DDBJ databases">
        <authorList>
            <person name="Scholes J."/>
        </authorList>
    </citation>
    <scope>NUCLEOTIDE SEQUENCE</scope>
</reference>
<feature type="domain" description="C3H1-type" evidence="6">
    <location>
        <begin position="71"/>
        <end position="98"/>
    </location>
</feature>